<evidence type="ECO:0000313" key="2">
    <source>
        <dbReference type="Proteomes" id="UP001177021"/>
    </source>
</evidence>
<protein>
    <submittedName>
        <fullName evidence="1">Uncharacterized protein</fullName>
    </submittedName>
</protein>
<dbReference type="Proteomes" id="UP001177021">
    <property type="component" value="Unassembled WGS sequence"/>
</dbReference>
<sequence length="419" mass="48547">MNMDDMVNNINTILNNAQPPVTVDCCIYKVPFSIRTLNDNAYTPKLISIGPFHHRHHRLQNMERHKHIYFKAFLQRTDANLHTFIPYIQSIIPNFNRSYSETLDFTDQELVQLILIDSGFIIELFWRFFYDDWSQADALVLKPWLASNIRLDLLLLENQLPFFVIEKIFNLSNSSHASVNTKIPSFIELTFDYFACYNTSNLGCSGISISHFTDLIRIFHLQHPLDRRPSRIDEPMKHLPSVTELLEAGVRFKVNTESQCLLDLRFSGRVLEIPQLKVEDWTEILFRNMVALEQCHYPYESYITDYVAVLDFLVNTGKDVDILVGKKILVNWLGDSDSVANLFNSLWKNVTHSNFSSDYSVRCEDLNGFCSDPWHKLKATLRRDYCNTPWQMAASIAAILILVLTLLQSVCSVLQVVQH</sequence>
<dbReference type="EMBL" id="CASHSV030000034">
    <property type="protein sequence ID" value="CAJ2643518.1"/>
    <property type="molecule type" value="Genomic_DNA"/>
</dbReference>
<proteinExistence type="predicted"/>
<organism evidence="1 2">
    <name type="scientific">Trifolium pratense</name>
    <name type="common">Red clover</name>
    <dbReference type="NCBI Taxonomy" id="57577"/>
    <lineage>
        <taxon>Eukaryota</taxon>
        <taxon>Viridiplantae</taxon>
        <taxon>Streptophyta</taxon>
        <taxon>Embryophyta</taxon>
        <taxon>Tracheophyta</taxon>
        <taxon>Spermatophyta</taxon>
        <taxon>Magnoliopsida</taxon>
        <taxon>eudicotyledons</taxon>
        <taxon>Gunneridae</taxon>
        <taxon>Pentapetalae</taxon>
        <taxon>rosids</taxon>
        <taxon>fabids</taxon>
        <taxon>Fabales</taxon>
        <taxon>Fabaceae</taxon>
        <taxon>Papilionoideae</taxon>
        <taxon>50 kb inversion clade</taxon>
        <taxon>NPAAA clade</taxon>
        <taxon>Hologalegina</taxon>
        <taxon>IRL clade</taxon>
        <taxon>Trifolieae</taxon>
        <taxon>Trifolium</taxon>
    </lineage>
</organism>
<reference evidence="1" key="1">
    <citation type="submission" date="2023-10" db="EMBL/GenBank/DDBJ databases">
        <authorList>
            <person name="Rodriguez Cubillos JULIANA M."/>
            <person name="De Vega J."/>
        </authorList>
    </citation>
    <scope>NUCLEOTIDE SEQUENCE</scope>
</reference>
<gene>
    <name evidence="1" type="ORF">MILVUS5_LOCUS12733</name>
</gene>
<comment type="caution">
    <text evidence="1">The sequence shown here is derived from an EMBL/GenBank/DDBJ whole genome shotgun (WGS) entry which is preliminary data.</text>
</comment>
<keyword evidence="2" id="KW-1185">Reference proteome</keyword>
<evidence type="ECO:0000313" key="1">
    <source>
        <dbReference type="EMBL" id="CAJ2643518.1"/>
    </source>
</evidence>
<name>A0ACB0JEL7_TRIPR</name>
<accession>A0ACB0JEL7</accession>